<gene>
    <name evidence="3" type="primary">LOC104244323</name>
</gene>
<dbReference type="eggNOG" id="KOG0017">
    <property type="taxonomic scope" value="Eukaryota"/>
</dbReference>
<dbReference type="InterPro" id="IPR013103">
    <property type="entry name" value="RVT_2"/>
</dbReference>
<keyword evidence="2" id="KW-1185">Reference proteome</keyword>
<sequence length="182" mass="20723">MKIRGALKKKANIALIFQLEPKKVDEALKDPSYKLVSKPTNVAIIGSKWVFRNKLNEYGKVVRNKARLVARGYSQQEGDNYDETFTLLSKAFYGLEQAPRAWYERLNSFLIHNGFSKAKINTTLLIKRSTTNFAGDKDDRNSTSGICQSLRRSLIFWDIKKQGSVALSTTEAKYITIEQYCA</sequence>
<dbReference type="Pfam" id="PF07727">
    <property type="entry name" value="RVT_2"/>
    <property type="match status" value="1"/>
</dbReference>
<reference evidence="2" key="1">
    <citation type="journal article" date="2013" name="Genome Biol.">
        <title>Reference genomes and transcriptomes of Nicotiana sylvestris and Nicotiana tomentosiformis.</title>
        <authorList>
            <person name="Sierro N."/>
            <person name="Battey J.N."/>
            <person name="Ouadi S."/>
            <person name="Bovet L."/>
            <person name="Goepfert S."/>
            <person name="Bakaher N."/>
            <person name="Peitsch M.C."/>
            <person name="Ivanov N.V."/>
        </authorList>
    </citation>
    <scope>NUCLEOTIDE SEQUENCE [LARGE SCALE GENOMIC DNA]</scope>
</reference>
<name>A0A1U7Y7X5_NICSY</name>
<evidence type="ECO:0000313" key="2">
    <source>
        <dbReference type="Proteomes" id="UP000189701"/>
    </source>
</evidence>
<evidence type="ECO:0000313" key="3">
    <source>
        <dbReference type="RefSeq" id="XP_009798031.1"/>
    </source>
</evidence>
<dbReference type="PANTHER" id="PTHR11439:SF442">
    <property type="entry name" value="CYSTEINE-RICH RLK (RECEPTOR-LIKE PROTEIN KINASE) 8"/>
    <property type="match status" value="1"/>
</dbReference>
<reference evidence="3" key="2">
    <citation type="submission" date="2025-08" db="UniProtKB">
        <authorList>
            <consortium name="RefSeq"/>
        </authorList>
    </citation>
    <scope>IDENTIFICATION</scope>
    <source>
        <tissue evidence="3">Leaf</tissue>
    </source>
</reference>
<dbReference type="PANTHER" id="PTHR11439">
    <property type="entry name" value="GAG-POL-RELATED RETROTRANSPOSON"/>
    <property type="match status" value="1"/>
</dbReference>
<feature type="domain" description="Reverse transcriptase Ty1/copia-type" evidence="1">
    <location>
        <begin position="32"/>
        <end position="86"/>
    </location>
</feature>
<dbReference type="Proteomes" id="UP000189701">
    <property type="component" value="Unplaced"/>
</dbReference>
<dbReference type="RefSeq" id="XP_009798031.1">
    <property type="nucleotide sequence ID" value="XM_009799729.1"/>
</dbReference>
<dbReference type="STRING" id="4096.A0A1U7Y7X5"/>
<accession>A0A1U7Y7X5</accession>
<dbReference type="AlphaFoldDB" id="A0A1U7Y7X5"/>
<evidence type="ECO:0000259" key="1">
    <source>
        <dbReference type="Pfam" id="PF07727"/>
    </source>
</evidence>
<protein>
    <submittedName>
        <fullName evidence="3">Uncharacterized protein LOC104244323</fullName>
    </submittedName>
</protein>
<organism evidence="2 3">
    <name type="scientific">Nicotiana sylvestris</name>
    <name type="common">Wood tobacco</name>
    <name type="synonym">South American tobacco</name>
    <dbReference type="NCBI Taxonomy" id="4096"/>
    <lineage>
        <taxon>Eukaryota</taxon>
        <taxon>Viridiplantae</taxon>
        <taxon>Streptophyta</taxon>
        <taxon>Embryophyta</taxon>
        <taxon>Tracheophyta</taxon>
        <taxon>Spermatophyta</taxon>
        <taxon>Magnoliopsida</taxon>
        <taxon>eudicotyledons</taxon>
        <taxon>Gunneridae</taxon>
        <taxon>Pentapetalae</taxon>
        <taxon>asterids</taxon>
        <taxon>lamiids</taxon>
        <taxon>Solanales</taxon>
        <taxon>Solanaceae</taxon>
        <taxon>Nicotianoideae</taxon>
        <taxon>Nicotianeae</taxon>
        <taxon>Nicotiana</taxon>
    </lineage>
</organism>
<proteinExistence type="predicted"/>